<accession>A0A8J2S557</accession>
<feature type="compositionally biased region" description="Low complexity" evidence="1">
    <location>
        <begin position="118"/>
        <end position="140"/>
    </location>
</feature>
<evidence type="ECO:0000256" key="1">
    <source>
        <dbReference type="SAM" id="MobiDB-lite"/>
    </source>
</evidence>
<sequence>MERRMDRRERERERSRQSSSNDRVDLDSRTPLAWQHRDFNYQQHGNNQSNFHERYPEGVPSSSSDRFSSHPSLGSRSARSAAAAMEDGRTQQQTGNKRMMRDHAGANNARSVGVVTMTGNNNSKKKASTSSSTGTSNHTGIAATTDGSGGPGGGNRNSSARPSRSSQETTTGSSSETETDAERMQTSRPGTSGTLRSMQSMPLLTPLQQHHMMQQQQQQQTAYNPILAAAGGIYGVVGMHPAQLAAAAAAAGNPTWNGEPCPVHGSGIHPAHHPMPIAHYQTPHGTIAAYHQPLYSSMSMKRAASIHEMAMATPLPAIMPPPQHHGPIYGTLPHPGHPVGGQFLMSAPPPLPPSHEQPTHFVMMTTAPSSMIHGPPASSLGGRRTRHQQGRSGGGGPGSLPPMPAPSQMATMQRRPLVVNGKNGQPEPLPVRHDAPPLPPKIPPSDVASKTASRSSSAAKPFSYNACCKGNVVVLWVILGIIGLGVVLAIVFYYAFQ</sequence>
<protein>
    <submittedName>
        <fullName evidence="3">Uncharacterized protein</fullName>
    </submittedName>
</protein>
<keyword evidence="4" id="KW-1185">Reference proteome</keyword>
<evidence type="ECO:0000313" key="4">
    <source>
        <dbReference type="Proteomes" id="UP000789390"/>
    </source>
</evidence>
<dbReference type="AlphaFoldDB" id="A0A8J2S557"/>
<name>A0A8J2S557_9CRUS</name>
<feature type="region of interest" description="Disordered" evidence="1">
    <location>
        <begin position="369"/>
        <end position="452"/>
    </location>
</feature>
<keyword evidence="2" id="KW-0472">Membrane</keyword>
<feature type="compositionally biased region" description="Low complexity" evidence="1">
    <location>
        <begin position="156"/>
        <end position="176"/>
    </location>
</feature>
<feature type="transmembrane region" description="Helical" evidence="2">
    <location>
        <begin position="473"/>
        <end position="496"/>
    </location>
</feature>
<dbReference type="EMBL" id="CAKKLH010000294">
    <property type="protein sequence ID" value="CAH0109670.1"/>
    <property type="molecule type" value="Genomic_DNA"/>
</dbReference>
<organism evidence="3 4">
    <name type="scientific">Daphnia galeata</name>
    <dbReference type="NCBI Taxonomy" id="27404"/>
    <lineage>
        <taxon>Eukaryota</taxon>
        <taxon>Metazoa</taxon>
        <taxon>Ecdysozoa</taxon>
        <taxon>Arthropoda</taxon>
        <taxon>Crustacea</taxon>
        <taxon>Branchiopoda</taxon>
        <taxon>Diplostraca</taxon>
        <taxon>Cladocera</taxon>
        <taxon>Anomopoda</taxon>
        <taxon>Daphniidae</taxon>
        <taxon>Daphnia</taxon>
    </lineage>
</organism>
<feature type="compositionally biased region" description="Low complexity" evidence="1">
    <location>
        <begin position="61"/>
        <end position="84"/>
    </location>
</feature>
<proteinExistence type="predicted"/>
<feature type="compositionally biased region" description="Polar residues" evidence="1">
    <location>
        <begin position="186"/>
        <end position="197"/>
    </location>
</feature>
<feature type="compositionally biased region" description="Basic and acidic residues" evidence="1">
    <location>
        <begin position="1"/>
        <end position="28"/>
    </location>
</feature>
<reference evidence="3" key="1">
    <citation type="submission" date="2021-11" db="EMBL/GenBank/DDBJ databases">
        <authorList>
            <person name="Schell T."/>
        </authorList>
    </citation>
    <scope>NUCLEOTIDE SEQUENCE</scope>
    <source>
        <strain evidence="3">M5</strain>
    </source>
</reference>
<evidence type="ECO:0000313" key="3">
    <source>
        <dbReference type="EMBL" id="CAH0109670.1"/>
    </source>
</evidence>
<gene>
    <name evidence="3" type="ORF">DGAL_LOCUS13153</name>
</gene>
<keyword evidence="2" id="KW-0812">Transmembrane</keyword>
<keyword evidence="2" id="KW-1133">Transmembrane helix</keyword>
<feature type="region of interest" description="Disordered" evidence="1">
    <location>
        <begin position="1"/>
        <end position="99"/>
    </location>
</feature>
<comment type="caution">
    <text evidence="3">The sequence shown here is derived from an EMBL/GenBank/DDBJ whole genome shotgun (WGS) entry which is preliminary data.</text>
</comment>
<feature type="region of interest" description="Disordered" evidence="1">
    <location>
        <begin position="116"/>
        <end position="197"/>
    </location>
</feature>
<dbReference type="Proteomes" id="UP000789390">
    <property type="component" value="Unassembled WGS sequence"/>
</dbReference>
<feature type="compositionally biased region" description="Polar residues" evidence="1">
    <location>
        <begin position="40"/>
        <end position="50"/>
    </location>
</feature>
<evidence type="ECO:0000256" key="2">
    <source>
        <dbReference type="SAM" id="Phobius"/>
    </source>
</evidence>
<dbReference type="OrthoDB" id="6373835at2759"/>